<dbReference type="GO" id="GO:0005549">
    <property type="term" value="F:odorant binding"/>
    <property type="evidence" value="ECO:0007669"/>
    <property type="project" value="InterPro"/>
</dbReference>
<feature type="signal peptide" evidence="2">
    <location>
        <begin position="1"/>
        <end position="19"/>
    </location>
</feature>
<evidence type="ECO:0000256" key="1">
    <source>
        <dbReference type="ARBA" id="ARBA00022729"/>
    </source>
</evidence>
<reference evidence="4" key="3">
    <citation type="submission" date="2014-09" db="EMBL/GenBank/DDBJ databases">
        <authorList>
            <person name="Magalhaes I.L.F."/>
            <person name="Oliveira U."/>
            <person name="Santos F.R."/>
            <person name="Vidigal T.H.D.A."/>
            <person name="Brescovit A.D."/>
            <person name="Santos A.J."/>
        </authorList>
    </citation>
    <scope>NUCLEOTIDE SEQUENCE</scope>
</reference>
<reference evidence="3" key="1">
    <citation type="journal article" date="2014" name="PLoS ONE">
        <title>Transcriptome-Based Identification of ABC Transporters in the Western Tarnished Plant Bug Lygus hesperus.</title>
        <authorList>
            <person name="Hull J.J."/>
            <person name="Chaney K."/>
            <person name="Geib S.M."/>
            <person name="Fabrick J.A."/>
            <person name="Brent C.S."/>
            <person name="Walsh D."/>
            <person name="Lavine L.C."/>
        </authorList>
    </citation>
    <scope>NUCLEOTIDE SEQUENCE</scope>
</reference>
<dbReference type="SMART" id="SM00708">
    <property type="entry name" value="PhBP"/>
    <property type="match status" value="1"/>
</dbReference>
<reference evidence="3" key="2">
    <citation type="submission" date="2014-07" db="EMBL/GenBank/DDBJ databases">
        <authorList>
            <person name="Hull J."/>
        </authorList>
    </citation>
    <scope>NUCLEOTIDE SEQUENCE</scope>
</reference>
<evidence type="ECO:0000313" key="4">
    <source>
        <dbReference type="EMBL" id="JAG60102.1"/>
    </source>
</evidence>
<evidence type="ECO:0000313" key="3">
    <source>
        <dbReference type="EMBL" id="JAG27669.1"/>
    </source>
</evidence>
<dbReference type="GO" id="GO:0007608">
    <property type="term" value="P:sensory perception of smell"/>
    <property type="evidence" value="ECO:0007669"/>
    <property type="project" value="TreeGrafter"/>
</dbReference>
<gene>
    <name evidence="3" type="primary">Pbprp5_5</name>
    <name evidence="3" type="ORF">CM83_27959</name>
</gene>
<protein>
    <submittedName>
        <fullName evidence="3">Pheromone-binding protein-related protein 5</fullName>
    </submittedName>
</protein>
<evidence type="ECO:0000256" key="2">
    <source>
        <dbReference type="SAM" id="SignalP"/>
    </source>
</evidence>
<dbReference type="SUPFAM" id="SSF47565">
    <property type="entry name" value="Insect pheromone/odorant-binding proteins"/>
    <property type="match status" value="1"/>
</dbReference>
<dbReference type="CDD" id="cd23992">
    <property type="entry name" value="PBP_GOBP"/>
    <property type="match status" value="1"/>
</dbReference>
<name>A0A0A9Y666_LYGHE</name>
<dbReference type="EMBL" id="GBHO01015935">
    <property type="protein sequence ID" value="JAG27669.1"/>
    <property type="molecule type" value="Transcribed_RNA"/>
</dbReference>
<keyword evidence="1 2" id="KW-0732">Signal</keyword>
<dbReference type="InterPro" id="IPR006170">
    <property type="entry name" value="PBP/GOBP"/>
</dbReference>
<dbReference type="EMBL" id="GBRD01005719">
    <property type="protein sequence ID" value="JAG60102.1"/>
    <property type="molecule type" value="Transcribed_RNA"/>
</dbReference>
<accession>A0A0A9Y666</accession>
<feature type="chain" id="PRO_5015033939" evidence="2">
    <location>
        <begin position="20"/>
        <end position="151"/>
    </location>
</feature>
<dbReference type="PANTHER" id="PTHR11857">
    <property type="entry name" value="ODORANT BINDING PROTEIN-RELATED"/>
    <property type="match status" value="1"/>
</dbReference>
<organism evidence="3">
    <name type="scientific">Lygus hesperus</name>
    <name type="common">Western plant bug</name>
    <dbReference type="NCBI Taxonomy" id="30085"/>
    <lineage>
        <taxon>Eukaryota</taxon>
        <taxon>Metazoa</taxon>
        <taxon>Ecdysozoa</taxon>
        <taxon>Arthropoda</taxon>
        <taxon>Hexapoda</taxon>
        <taxon>Insecta</taxon>
        <taxon>Pterygota</taxon>
        <taxon>Neoptera</taxon>
        <taxon>Paraneoptera</taxon>
        <taxon>Hemiptera</taxon>
        <taxon>Heteroptera</taxon>
        <taxon>Panheteroptera</taxon>
        <taxon>Cimicomorpha</taxon>
        <taxon>Miridae</taxon>
        <taxon>Mirini</taxon>
        <taxon>Lygus</taxon>
    </lineage>
</organism>
<dbReference type="Pfam" id="PF01395">
    <property type="entry name" value="PBP_GOBP"/>
    <property type="match status" value="1"/>
</dbReference>
<dbReference type="InterPro" id="IPR036728">
    <property type="entry name" value="PBP_GOBP_sf"/>
</dbReference>
<dbReference type="Gene3D" id="1.10.238.20">
    <property type="entry name" value="Pheromone/general odorant binding protein domain"/>
    <property type="match status" value="1"/>
</dbReference>
<sequence length="151" mass="17167">MKSFVGLIFAVALVEFASAVTKEYHDRAVAAKDKCAKEHNIKESEIQEFLKKHKLPETEDGKCMIACYLEEMKLITDGKVNVEEWKKSNKEKWDEEAHVAMADEIVDKCNEQVSPDGLAKCEYGFKITECGLKHGFEKGLPAPNMEDVKRR</sequence>
<dbReference type="AlphaFoldDB" id="A0A0A9Y666"/>
<dbReference type="GO" id="GO:0005615">
    <property type="term" value="C:extracellular space"/>
    <property type="evidence" value="ECO:0007669"/>
    <property type="project" value="TreeGrafter"/>
</dbReference>
<proteinExistence type="predicted"/>